<dbReference type="CDD" id="cd11855">
    <property type="entry name" value="SH3_Sho1p"/>
    <property type="match status" value="1"/>
</dbReference>
<evidence type="ECO:0000256" key="10">
    <source>
        <dbReference type="SAM" id="MobiDB-lite"/>
    </source>
</evidence>
<evidence type="ECO:0000313" key="13">
    <source>
        <dbReference type="EMBL" id="OZJ06230.1"/>
    </source>
</evidence>
<dbReference type="InterPro" id="IPR035522">
    <property type="entry name" value="Sho1_SH3"/>
</dbReference>
<feature type="region of interest" description="Disordered" evidence="10">
    <location>
        <begin position="114"/>
        <end position="135"/>
    </location>
</feature>
<dbReference type="PRINTS" id="PR00452">
    <property type="entry name" value="SH3DOMAIN"/>
</dbReference>
<comment type="caution">
    <text evidence="13">The sequence shown here is derived from an EMBL/GenBank/DDBJ whole genome shotgun (WGS) entry which is preliminary data.</text>
</comment>
<gene>
    <name evidence="13" type="ORF">BZG36_00806</name>
</gene>
<dbReference type="Gene3D" id="2.30.30.40">
    <property type="entry name" value="SH3 Domains"/>
    <property type="match status" value="1"/>
</dbReference>
<keyword evidence="6 11" id="KW-1133">Transmembrane helix</keyword>
<accession>A0A261Y6F1</accession>
<keyword evidence="14" id="KW-1185">Reference proteome</keyword>
<sequence length="219" mass="23837">MSDTIAHYRLVVLTYLAASIAFVTYQISGSVGVGFPASQAIAAGYIFMAIVQFVWVFVFGSAEESYISTRILGQAGGGFGNKHDMSYNSNNNPFPPNNGHYTPNYGGFANQNHTFPPPGMESPAPYPPQSVPMNDHSKVLAEDDALPKDAGSPNVVPNAQYLFKAKALYAYEANPEDPKELSFAKGELLEIMDNKGKWWQARKANGEFGIAPSNYLELV</sequence>
<dbReference type="InterPro" id="IPR036028">
    <property type="entry name" value="SH3-like_dom_sf"/>
</dbReference>
<keyword evidence="7" id="KW-0346">Stress response</keyword>
<dbReference type="EMBL" id="MVBO01000005">
    <property type="protein sequence ID" value="OZJ06230.1"/>
    <property type="molecule type" value="Genomic_DNA"/>
</dbReference>
<dbReference type="GO" id="GO:0030833">
    <property type="term" value="P:regulation of actin filament polymerization"/>
    <property type="evidence" value="ECO:0007669"/>
    <property type="project" value="TreeGrafter"/>
</dbReference>
<evidence type="ECO:0000256" key="6">
    <source>
        <dbReference type="ARBA" id="ARBA00022989"/>
    </source>
</evidence>
<dbReference type="SUPFAM" id="SSF50044">
    <property type="entry name" value="SH3-domain"/>
    <property type="match status" value="1"/>
</dbReference>
<dbReference type="Pfam" id="PF00018">
    <property type="entry name" value="SH3_1"/>
    <property type="match status" value="1"/>
</dbReference>
<dbReference type="PANTHER" id="PTHR15735">
    <property type="entry name" value="FCH AND DOUBLE SH3 DOMAINS PROTEIN"/>
    <property type="match status" value="1"/>
</dbReference>
<reference evidence="13 14" key="1">
    <citation type="journal article" date="2017" name="Mycologia">
        <title>Bifiguratus adelaidae, gen. et sp. nov., a new member of Mucoromycotina in endophytic and soil-dwelling habitats.</title>
        <authorList>
            <person name="Torres-Cruz T.J."/>
            <person name="Billingsley Tobias T.L."/>
            <person name="Almatruk M."/>
            <person name="Hesse C."/>
            <person name="Kuske C.R."/>
            <person name="Desiro A."/>
            <person name="Benucci G.M."/>
            <person name="Bonito G."/>
            <person name="Stajich J.E."/>
            <person name="Dunlap C."/>
            <person name="Arnold A.E."/>
            <person name="Porras-Alfaro A."/>
        </authorList>
    </citation>
    <scope>NUCLEOTIDE SEQUENCE [LARGE SCALE GENOMIC DNA]</scope>
    <source>
        <strain evidence="13 14">AZ0501</strain>
    </source>
</reference>
<comment type="similarity">
    <text evidence="2">Belongs to the SHO1 family.</text>
</comment>
<evidence type="ECO:0000256" key="4">
    <source>
        <dbReference type="ARBA" id="ARBA00022475"/>
    </source>
</evidence>
<evidence type="ECO:0000313" key="14">
    <source>
        <dbReference type="Proteomes" id="UP000242875"/>
    </source>
</evidence>
<comment type="subcellular location">
    <subcellularLocation>
        <location evidence="1">Cell membrane</location>
        <topology evidence="1">Multi-pass membrane protein</topology>
    </subcellularLocation>
</comment>
<feature type="domain" description="SH3" evidence="12">
    <location>
        <begin position="160"/>
        <end position="219"/>
    </location>
</feature>
<keyword evidence="5 11" id="KW-0812">Transmembrane</keyword>
<dbReference type="AlphaFoldDB" id="A0A261Y6F1"/>
<evidence type="ECO:0000256" key="7">
    <source>
        <dbReference type="ARBA" id="ARBA00023016"/>
    </source>
</evidence>
<dbReference type="Proteomes" id="UP000242875">
    <property type="component" value="Unassembled WGS sequence"/>
</dbReference>
<feature type="transmembrane region" description="Helical" evidence="11">
    <location>
        <begin position="7"/>
        <end position="28"/>
    </location>
</feature>
<keyword evidence="8 11" id="KW-0472">Membrane</keyword>
<organism evidence="13 14">
    <name type="scientific">Bifiguratus adelaidae</name>
    <dbReference type="NCBI Taxonomy" id="1938954"/>
    <lineage>
        <taxon>Eukaryota</taxon>
        <taxon>Fungi</taxon>
        <taxon>Fungi incertae sedis</taxon>
        <taxon>Mucoromycota</taxon>
        <taxon>Mucoromycotina</taxon>
        <taxon>Endogonomycetes</taxon>
        <taxon>Endogonales</taxon>
        <taxon>Endogonales incertae sedis</taxon>
        <taxon>Bifiguratus</taxon>
    </lineage>
</organism>
<evidence type="ECO:0000256" key="11">
    <source>
        <dbReference type="SAM" id="Phobius"/>
    </source>
</evidence>
<dbReference type="FunFam" id="2.30.30.40:FF:000213">
    <property type="entry name" value="High osmolarity signaling protein SHO1"/>
    <property type="match status" value="1"/>
</dbReference>
<name>A0A261Y6F1_9FUNG</name>
<evidence type="ECO:0000256" key="5">
    <source>
        <dbReference type="ARBA" id="ARBA00022692"/>
    </source>
</evidence>
<evidence type="ECO:0000256" key="8">
    <source>
        <dbReference type="ARBA" id="ARBA00023136"/>
    </source>
</evidence>
<dbReference type="SMART" id="SM00326">
    <property type="entry name" value="SH3"/>
    <property type="match status" value="1"/>
</dbReference>
<evidence type="ECO:0000256" key="1">
    <source>
        <dbReference type="ARBA" id="ARBA00004651"/>
    </source>
</evidence>
<feature type="compositionally biased region" description="Pro residues" evidence="10">
    <location>
        <begin position="115"/>
        <end position="130"/>
    </location>
</feature>
<keyword evidence="3 9" id="KW-0728">SH3 domain</keyword>
<dbReference type="PROSITE" id="PS50002">
    <property type="entry name" value="SH3"/>
    <property type="match status" value="1"/>
</dbReference>
<keyword evidence="4" id="KW-1003">Cell membrane</keyword>
<feature type="transmembrane region" description="Helical" evidence="11">
    <location>
        <begin position="40"/>
        <end position="60"/>
    </location>
</feature>
<proteinExistence type="inferred from homology"/>
<dbReference type="PANTHER" id="PTHR15735:SF20">
    <property type="entry name" value="HIGH OSMOLARITY SIGNALING PROTEIN SHO1"/>
    <property type="match status" value="1"/>
</dbReference>
<evidence type="ECO:0000256" key="3">
    <source>
        <dbReference type="ARBA" id="ARBA00022443"/>
    </source>
</evidence>
<evidence type="ECO:0000256" key="9">
    <source>
        <dbReference type="PROSITE-ProRule" id="PRU00192"/>
    </source>
</evidence>
<protein>
    <recommendedName>
        <fullName evidence="12">SH3 domain-containing protein</fullName>
    </recommendedName>
</protein>
<dbReference type="InterPro" id="IPR001452">
    <property type="entry name" value="SH3_domain"/>
</dbReference>
<evidence type="ECO:0000259" key="12">
    <source>
        <dbReference type="PROSITE" id="PS50002"/>
    </source>
</evidence>
<evidence type="ECO:0000256" key="2">
    <source>
        <dbReference type="ARBA" id="ARBA00009739"/>
    </source>
</evidence>
<dbReference type="OrthoDB" id="5983572at2759"/>
<dbReference type="GO" id="GO:0007232">
    <property type="term" value="P:osmosensory signaling pathway via Sho1 osmosensor"/>
    <property type="evidence" value="ECO:0007669"/>
    <property type="project" value="UniProtKB-ARBA"/>
</dbReference>
<dbReference type="GO" id="GO:0005886">
    <property type="term" value="C:plasma membrane"/>
    <property type="evidence" value="ECO:0007669"/>
    <property type="project" value="UniProtKB-SubCell"/>
</dbReference>